<comment type="similarity">
    <text evidence="1">Belongs to the GSP E family.</text>
</comment>
<dbReference type="KEGG" id="taci:TDSAC_0299"/>
<evidence type="ECO:0000256" key="2">
    <source>
        <dbReference type="ARBA" id="ARBA00022741"/>
    </source>
</evidence>
<dbReference type="InterPro" id="IPR003593">
    <property type="entry name" value="AAA+_ATPase"/>
</dbReference>
<dbReference type="PANTHER" id="PTHR30258">
    <property type="entry name" value="TYPE II SECRETION SYSTEM PROTEIN GSPE-RELATED"/>
    <property type="match status" value="1"/>
</dbReference>
<dbReference type="Gene3D" id="3.30.300.160">
    <property type="entry name" value="Type II secretion system, protein E, N-terminal domain"/>
    <property type="match status" value="1"/>
</dbReference>
<dbReference type="SUPFAM" id="SSF52540">
    <property type="entry name" value="P-loop containing nucleoside triphosphate hydrolases"/>
    <property type="match status" value="1"/>
</dbReference>
<dbReference type="PANTHER" id="PTHR30258:SF1">
    <property type="entry name" value="PROTEIN TRANSPORT PROTEIN HOFB HOMOLOG"/>
    <property type="match status" value="1"/>
</dbReference>
<dbReference type="SUPFAM" id="SSF160246">
    <property type="entry name" value="EspE N-terminal domain-like"/>
    <property type="match status" value="1"/>
</dbReference>
<proteinExistence type="inferred from homology"/>
<dbReference type="CDD" id="cd01129">
    <property type="entry name" value="PulE-GspE-like"/>
    <property type="match status" value="1"/>
</dbReference>
<name>A0A2R4VYR0_THEAF</name>
<dbReference type="Gene3D" id="3.40.50.300">
    <property type="entry name" value="P-loop containing nucleotide triphosphate hydrolases"/>
    <property type="match status" value="1"/>
</dbReference>
<dbReference type="InterPro" id="IPR007831">
    <property type="entry name" value="T2SS_GspE_N"/>
</dbReference>
<dbReference type="GO" id="GO:0005886">
    <property type="term" value="C:plasma membrane"/>
    <property type="evidence" value="ECO:0007669"/>
    <property type="project" value="TreeGrafter"/>
</dbReference>
<dbReference type="PROSITE" id="PS00662">
    <property type="entry name" value="T2SP_E"/>
    <property type="match status" value="1"/>
</dbReference>
<feature type="domain" description="Bacterial type II secretion system protein E" evidence="4">
    <location>
        <begin position="390"/>
        <end position="404"/>
    </location>
</feature>
<evidence type="ECO:0000259" key="4">
    <source>
        <dbReference type="PROSITE" id="PS00662"/>
    </source>
</evidence>
<dbReference type="GO" id="GO:0016887">
    <property type="term" value="F:ATP hydrolysis activity"/>
    <property type="evidence" value="ECO:0007669"/>
    <property type="project" value="TreeGrafter"/>
</dbReference>
<organism evidence="5 6">
    <name type="scientific">Thermodesulfobium acidiphilum</name>
    <dbReference type="NCBI Taxonomy" id="1794699"/>
    <lineage>
        <taxon>Bacteria</taxon>
        <taxon>Pseudomonadati</taxon>
        <taxon>Thermodesulfobiota</taxon>
        <taxon>Thermodesulfobiia</taxon>
        <taxon>Thermodesulfobiales</taxon>
        <taxon>Thermodesulfobiaceae</taxon>
        <taxon>Thermodesulfobium</taxon>
    </lineage>
</organism>
<dbReference type="InterPro" id="IPR027417">
    <property type="entry name" value="P-loop_NTPase"/>
</dbReference>
<dbReference type="Pfam" id="PF00437">
    <property type="entry name" value="T2SSE"/>
    <property type="match status" value="1"/>
</dbReference>
<reference evidence="5 6" key="1">
    <citation type="submission" date="2017-04" db="EMBL/GenBank/DDBJ databases">
        <title>Genomic insights into metabolism of Thermodesulfobium acidiphilum.</title>
        <authorList>
            <person name="Toshchakov S.V."/>
            <person name="Frolov E.N."/>
            <person name="Kublanov I.V."/>
            <person name="Samarov N.I."/>
            <person name="Novikov A."/>
            <person name="Lebedinsky A.V."/>
            <person name="Bonch-Osmolovskaya E.A."/>
            <person name="Chernyh N.A."/>
        </authorList>
    </citation>
    <scope>NUCLEOTIDE SEQUENCE [LARGE SCALE GENOMIC DNA]</scope>
    <source>
        <strain evidence="5 6">3127-1</strain>
    </source>
</reference>
<dbReference type="SMART" id="SM00382">
    <property type="entry name" value="AAA"/>
    <property type="match status" value="1"/>
</dbReference>
<evidence type="ECO:0000256" key="1">
    <source>
        <dbReference type="ARBA" id="ARBA00006611"/>
    </source>
</evidence>
<evidence type="ECO:0000256" key="3">
    <source>
        <dbReference type="ARBA" id="ARBA00022840"/>
    </source>
</evidence>
<dbReference type="GO" id="GO:0005524">
    <property type="term" value="F:ATP binding"/>
    <property type="evidence" value="ECO:0007669"/>
    <property type="project" value="UniProtKB-KW"/>
</dbReference>
<dbReference type="FunFam" id="3.30.450.90:FF:000001">
    <property type="entry name" value="Type II secretion system ATPase GspE"/>
    <property type="match status" value="1"/>
</dbReference>
<keyword evidence="3" id="KW-0067">ATP-binding</keyword>
<protein>
    <submittedName>
        <fullName evidence="5">Type IV pilus assembly protein PilB</fullName>
    </submittedName>
</protein>
<keyword evidence="6" id="KW-1185">Reference proteome</keyword>
<dbReference type="InterPro" id="IPR001482">
    <property type="entry name" value="T2SS/T4SS_dom"/>
</dbReference>
<dbReference type="Proteomes" id="UP000244792">
    <property type="component" value="Chromosome"/>
</dbReference>
<dbReference type="Pfam" id="PF05157">
    <property type="entry name" value="MshEN"/>
    <property type="match status" value="1"/>
</dbReference>
<dbReference type="InterPro" id="IPR037257">
    <property type="entry name" value="T2SS_E_N_sf"/>
</dbReference>
<sequence length="579" mass="64586">MRALTVESAKRPKEAKIIAKLFDDGLLTEEAVNDVFYELETSDMPLLDVLENKGLLTQQIVQKLENIYGFKIIRIQETPLDEKALQLLSSDFIKQRKILPLALKGNNLLLGMVNPQDLSTIDDVRMITKTQVEPAIILASDFSRYISGEISFKKKEETIFGKESDAEAHSYYSEPQLQKESLIYTEEDSVINLVDTIVEEAVLKRASDVHIEPYEDKIVLRYRIDGSLLKISEFPKSIGPAIVSRIKILSSLDISERRRPQDGRMHLNVANKEIDMRVSIMPCTQGEKVVLRIFDKKAVAMDLEALGFPERELKTFKQILQKPYGIIFVTGPTGSGKSTTLYSALSLLNREDVNILTAEDPVEFYIPGITQSQVNPQINLTFATLLRSFLRQDPDIIMVGEIRDSETAEIAVRAAMTGHLVLSTLHTNDAASAFPRLMDMDVEPFLLASSTLCILAQRLVRKVCAECVREVPMPEDMKIALGISPGGFGFGPVGEVTYFEGTGCSACFGTGYKGRIVVPELLVVNDEVRSLVMSRAPSKEIKSAAIRGGMRTMRENGVDLIFRGITTPQEIVKKIFTEE</sequence>
<evidence type="ECO:0000313" key="5">
    <source>
        <dbReference type="EMBL" id="AWB09681.1"/>
    </source>
</evidence>
<gene>
    <name evidence="5" type="ORF">TDSAC_0299</name>
</gene>
<keyword evidence="2" id="KW-0547">Nucleotide-binding</keyword>
<dbReference type="AlphaFoldDB" id="A0A2R4VYR0"/>
<dbReference type="EMBL" id="CP020921">
    <property type="protein sequence ID" value="AWB09681.1"/>
    <property type="molecule type" value="Genomic_DNA"/>
</dbReference>
<evidence type="ECO:0000313" key="6">
    <source>
        <dbReference type="Proteomes" id="UP000244792"/>
    </source>
</evidence>
<dbReference type="Gene3D" id="3.30.450.90">
    <property type="match status" value="1"/>
</dbReference>
<accession>A0A2R4VYR0</accession>
<dbReference type="FunFam" id="3.40.50.300:FF:000398">
    <property type="entry name" value="Type IV pilus assembly ATPase PilB"/>
    <property type="match status" value="1"/>
</dbReference>